<evidence type="ECO:0000313" key="2">
    <source>
        <dbReference type="Proteomes" id="UP001596096"/>
    </source>
</evidence>
<dbReference type="Proteomes" id="UP001596096">
    <property type="component" value="Unassembled WGS sequence"/>
</dbReference>
<sequence length="401" mass="42290">MPQFFAGAPTDDVERLCRLLDGIPLALELAAGCALSPGRIADRLGGRHGLLPASADGAGKVLAVVRLGHELLAPRERVLLRRLAVFAGAFDAPLAGAVCGDGGILRRAEVPRLLDRLVAARLVTGSYALRGVVKEYAAERLREAGEHDLLRDRHLRAVREAYEECHEGASLARRQPWPERVRHLRRARALGAECRAALGRAVERGEAACGLRLVRAAMAMGVSCPDDALERLPALGAPGELADSAKVLLGCARGAVEPVVAGVDGLRARGYSYWLGVGYNAAVRVCFANGRCGLGRRYLGELEAAAAADDDLVALAGARMARGDLALLAGEVHEARRHAGAALTLAREAGDPRAIVAALRRLAAVADTVGDHDEAARHRAGTLPILRAIGEEPPHNILSQA</sequence>
<dbReference type="RefSeq" id="WP_219543730.1">
    <property type="nucleotide sequence ID" value="NZ_JAHKRN010000005.1"/>
</dbReference>
<organism evidence="1 2">
    <name type="scientific">Nonomuraea harbinensis</name>
    <dbReference type="NCBI Taxonomy" id="1286938"/>
    <lineage>
        <taxon>Bacteria</taxon>
        <taxon>Bacillati</taxon>
        <taxon>Actinomycetota</taxon>
        <taxon>Actinomycetes</taxon>
        <taxon>Streptosporangiales</taxon>
        <taxon>Streptosporangiaceae</taxon>
        <taxon>Nonomuraea</taxon>
    </lineage>
</organism>
<dbReference type="EMBL" id="JBHSNW010000005">
    <property type="protein sequence ID" value="MFC5816004.1"/>
    <property type="molecule type" value="Genomic_DNA"/>
</dbReference>
<dbReference type="PANTHER" id="PTHR47691">
    <property type="entry name" value="REGULATOR-RELATED"/>
    <property type="match status" value="1"/>
</dbReference>
<keyword evidence="2" id="KW-1185">Reference proteome</keyword>
<accession>A0ABW1BSE6</accession>
<name>A0ABW1BSE6_9ACTN</name>
<comment type="caution">
    <text evidence="1">The sequence shown here is derived from an EMBL/GenBank/DDBJ whole genome shotgun (WGS) entry which is preliminary data.</text>
</comment>
<evidence type="ECO:0000313" key="1">
    <source>
        <dbReference type="EMBL" id="MFC5816004.1"/>
    </source>
</evidence>
<dbReference type="PANTHER" id="PTHR47691:SF3">
    <property type="entry name" value="HTH-TYPE TRANSCRIPTIONAL REGULATOR RV0890C-RELATED"/>
    <property type="match status" value="1"/>
</dbReference>
<reference evidence="2" key="1">
    <citation type="journal article" date="2019" name="Int. J. Syst. Evol. Microbiol.">
        <title>The Global Catalogue of Microorganisms (GCM) 10K type strain sequencing project: providing services to taxonomists for standard genome sequencing and annotation.</title>
        <authorList>
            <consortium name="The Broad Institute Genomics Platform"/>
            <consortium name="The Broad Institute Genome Sequencing Center for Infectious Disease"/>
            <person name="Wu L."/>
            <person name="Ma J."/>
        </authorList>
    </citation>
    <scope>NUCLEOTIDE SEQUENCE [LARGE SCALE GENOMIC DNA]</scope>
    <source>
        <strain evidence="2">CGMCC 4.7106</strain>
    </source>
</reference>
<gene>
    <name evidence="1" type="ORF">ACFPUY_12980</name>
</gene>
<proteinExistence type="predicted"/>
<protein>
    <recommendedName>
        <fullName evidence="3">Transcriptional regulator</fullName>
    </recommendedName>
</protein>
<evidence type="ECO:0008006" key="3">
    <source>
        <dbReference type="Google" id="ProtNLM"/>
    </source>
</evidence>